<evidence type="ECO:0000256" key="1">
    <source>
        <dbReference type="SAM" id="MobiDB-lite"/>
    </source>
</evidence>
<sequence>MSTDTGLKARRARLILAAIVVAVAGLLVAGGFAAATLMRDDAKGAPQAGASPSASSPAPTGGTATDAPMTPERAQKISLRKPTDHKDGVAIGFPGSPSGGISAAVYWWEEFAWLDDEKAAQQLNAVVSKDAPGYVDKQVSEIRKMREVLGLAPSGGIPADVSFTTAVHAARGKTLKAPGLPVGDVMQVWLSYDRFATGPKGGTDPNPMRGATISFVVKWEDGAWKFTDKYDVLGDFPVAYEPNSPYAWSDGWVQVRHAN</sequence>
<organism evidence="2 3">
    <name type="scientific">Streptomyces erythrochromogenes</name>
    <dbReference type="NCBI Taxonomy" id="285574"/>
    <lineage>
        <taxon>Bacteria</taxon>
        <taxon>Bacillati</taxon>
        <taxon>Actinomycetota</taxon>
        <taxon>Actinomycetes</taxon>
        <taxon>Kitasatosporales</taxon>
        <taxon>Streptomycetaceae</taxon>
        <taxon>Streptomyces</taxon>
    </lineage>
</organism>
<evidence type="ECO:0000313" key="2">
    <source>
        <dbReference type="EMBL" id="WUN84541.1"/>
    </source>
</evidence>
<name>A0ABZ1QPC6_9ACTN</name>
<keyword evidence="2" id="KW-0614">Plasmid</keyword>
<reference evidence="2" key="1">
    <citation type="submission" date="2022-10" db="EMBL/GenBank/DDBJ databases">
        <title>The complete genomes of actinobacterial strains from the NBC collection.</title>
        <authorList>
            <person name="Joergensen T.S."/>
            <person name="Alvarez Arevalo M."/>
            <person name="Sterndorff E.B."/>
            <person name="Faurdal D."/>
            <person name="Vuksanovic O."/>
            <person name="Mourched A.-S."/>
            <person name="Charusanti P."/>
            <person name="Shaw S."/>
            <person name="Blin K."/>
            <person name="Weber T."/>
        </authorList>
    </citation>
    <scope>NUCLEOTIDE SEQUENCE</scope>
    <source>
        <strain evidence="2">NBC_00303</strain>
        <plasmid evidence="2">unnamed1</plasmid>
    </source>
</reference>
<dbReference type="RefSeq" id="WP_328741261.1">
    <property type="nucleotide sequence ID" value="NZ_CP108037.1"/>
</dbReference>
<keyword evidence="3" id="KW-1185">Reference proteome</keyword>
<dbReference type="Proteomes" id="UP001432312">
    <property type="component" value="Plasmid unnamed1"/>
</dbReference>
<accession>A0ABZ1QPC6</accession>
<protein>
    <recommendedName>
        <fullName evidence="4">Integral membrane protein</fullName>
    </recommendedName>
</protein>
<evidence type="ECO:0008006" key="4">
    <source>
        <dbReference type="Google" id="ProtNLM"/>
    </source>
</evidence>
<evidence type="ECO:0000313" key="3">
    <source>
        <dbReference type="Proteomes" id="UP001432312"/>
    </source>
</evidence>
<gene>
    <name evidence="2" type="ORF">OHA91_39645</name>
</gene>
<geneLocation type="plasmid" evidence="2 3">
    <name>unnamed1</name>
</geneLocation>
<feature type="region of interest" description="Disordered" evidence="1">
    <location>
        <begin position="43"/>
        <end position="70"/>
    </location>
</feature>
<feature type="compositionally biased region" description="Low complexity" evidence="1">
    <location>
        <begin position="44"/>
        <end position="65"/>
    </location>
</feature>
<proteinExistence type="predicted"/>
<dbReference type="GeneID" id="95502302"/>
<dbReference type="EMBL" id="CP108037">
    <property type="protein sequence ID" value="WUN84541.1"/>
    <property type="molecule type" value="Genomic_DNA"/>
</dbReference>